<dbReference type="STRING" id="1122934.SAMN02745691_01040"/>
<dbReference type="AlphaFoldDB" id="A0A1M6F3D1"/>
<dbReference type="Proteomes" id="UP000184342">
    <property type="component" value="Unassembled WGS sequence"/>
</dbReference>
<evidence type="ECO:0000313" key="1">
    <source>
        <dbReference type="EMBL" id="SHI92218.1"/>
    </source>
</evidence>
<protein>
    <submittedName>
        <fullName evidence="1">Uncharacterized protein</fullName>
    </submittedName>
</protein>
<accession>A0A1M6F3D1</accession>
<dbReference type="EMBL" id="FQYT01000009">
    <property type="protein sequence ID" value="SHI92218.1"/>
    <property type="molecule type" value="Genomic_DNA"/>
</dbReference>
<name>A0A1M6F3D1_9FIRM</name>
<keyword evidence="2" id="KW-1185">Reference proteome</keyword>
<dbReference type="RefSeq" id="WP_073993302.1">
    <property type="nucleotide sequence ID" value="NZ_FQYT01000009.1"/>
</dbReference>
<proteinExistence type="predicted"/>
<organism evidence="1 2">
    <name type="scientific">Parasporobacterium paucivorans DSM 15970</name>
    <dbReference type="NCBI Taxonomy" id="1122934"/>
    <lineage>
        <taxon>Bacteria</taxon>
        <taxon>Bacillati</taxon>
        <taxon>Bacillota</taxon>
        <taxon>Clostridia</taxon>
        <taxon>Lachnospirales</taxon>
        <taxon>Lachnospiraceae</taxon>
        <taxon>Parasporobacterium</taxon>
    </lineage>
</organism>
<gene>
    <name evidence="1" type="ORF">SAMN02745691_01040</name>
</gene>
<sequence>MNLKKKLTKQEISKLEAWAKVKKAGGYITENEAVMIESINKMKSDKWEGCTASAMDEAWAQLEELKKKTV</sequence>
<evidence type="ECO:0000313" key="2">
    <source>
        <dbReference type="Proteomes" id="UP000184342"/>
    </source>
</evidence>
<reference evidence="1 2" key="1">
    <citation type="submission" date="2016-11" db="EMBL/GenBank/DDBJ databases">
        <authorList>
            <person name="Jaros S."/>
            <person name="Januszkiewicz K."/>
            <person name="Wedrychowicz H."/>
        </authorList>
    </citation>
    <scope>NUCLEOTIDE SEQUENCE [LARGE SCALE GENOMIC DNA]</scope>
    <source>
        <strain evidence="1 2">DSM 15970</strain>
    </source>
</reference>